<evidence type="ECO:0008006" key="4">
    <source>
        <dbReference type="Google" id="ProtNLM"/>
    </source>
</evidence>
<protein>
    <recommendedName>
        <fullName evidence="4">PEP-CTERM sorting domain-containing protein</fullName>
    </recommendedName>
</protein>
<dbReference type="InterPro" id="IPR006311">
    <property type="entry name" value="TAT_signal"/>
</dbReference>
<feature type="signal peptide" evidence="1">
    <location>
        <begin position="1"/>
        <end position="40"/>
    </location>
</feature>
<evidence type="ECO:0000313" key="2">
    <source>
        <dbReference type="EMBL" id="RUL81583.1"/>
    </source>
</evidence>
<dbReference type="OrthoDB" id="9840947at2"/>
<proteinExistence type="predicted"/>
<dbReference type="RefSeq" id="WP_126728178.1">
    <property type="nucleotide sequence ID" value="NZ_RYZH01000091.1"/>
</dbReference>
<organism evidence="2 3">
    <name type="scientific">Tautonia sociabilis</name>
    <dbReference type="NCBI Taxonomy" id="2080755"/>
    <lineage>
        <taxon>Bacteria</taxon>
        <taxon>Pseudomonadati</taxon>
        <taxon>Planctomycetota</taxon>
        <taxon>Planctomycetia</taxon>
        <taxon>Isosphaerales</taxon>
        <taxon>Isosphaeraceae</taxon>
        <taxon>Tautonia</taxon>
    </lineage>
</organism>
<evidence type="ECO:0000256" key="1">
    <source>
        <dbReference type="SAM" id="SignalP"/>
    </source>
</evidence>
<evidence type="ECO:0000313" key="3">
    <source>
        <dbReference type="Proteomes" id="UP000280296"/>
    </source>
</evidence>
<dbReference type="PROSITE" id="PS51318">
    <property type="entry name" value="TAT"/>
    <property type="match status" value="1"/>
</dbReference>
<keyword evidence="3" id="KW-1185">Reference proteome</keyword>
<dbReference type="Proteomes" id="UP000280296">
    <property type="component" value="Unassembled WGS sequence"/>
</dbReference>
<reference evidence="2 3" key="2">
    <citation type="submission" date="2019-01" db="EMBL/GenBank/DDBJ databases">
        <title>Tautonia sociabilis, a novel thermotolerant planctomycete of Isosphaeraceae family, isolated from a 4000 m deep subterranean habitat.</title>
        <authorList>
            <person name="Kovaleva O.L."/>
            <person name="Elcheninov A.G."/>
            <person name="Van Heerden E."/>
            <person name="Toshchakov S.V."/>
            <person name="Novikov A."/>
            <person name="Bonch-Osmolovskaya E.A."/>
            <person name="Kublanov I.V."/>
        </authorList>
    </citation>
    <scope>NUCLEOTIDE SEQUENCE [LARGE SCALE GENOMIC DNA]</scope>
    <source>
        <strain evidence="2 3">GM2012</strain>
    </source>
</reference>
<dbReference type="AlphaFoldDB" id="A0A432MC96"/>
<feature type="chain" id="PRO_5019258201" description="PEP-CTERM sorting domain-containing protein" evidence="1">
    <location>
        <begin position="41"/>
        <end position="280"/>
    </location>
</feature>
<reference evidence="2 3" key="1">
    <citation type="submission" date="2018-12" db="EMBL/GenBank/DDBJ databases">
        <authorList>
            <person name="Toschakov S.V."/>
        </authorList>
    </citation>
    <scope>NUCLEOTIDE SEQUENCE [LARGE SCALE GENOMIC DNA]</scope>
    <source>
        <strain evidence="2 3">GM2012</strain>
    </source>
</reference>
<keyword evidence="1" id="KW-0732">Signal</keyword>
<sequence>MTTPTPTSPSSAGKLVRRARLGLALIAALLAISASRPAQADPFRFAQFDPVAGTDSNGLPIYNTWFSGTGTANKQLITTTSTGTTKVVVPITFQFTAFSGLLPAALLGPQAATLEIDLMVLNGVSTSGSRLTQTLGAGSITIRRSSTFMGQDLLLRADLVGGELSGRQGSTVGNSDVSVTAGDSITFSSSFLNFSQATTEGVTLDLNPLFPTIQRDNRGTPTTADDALRNFRALVSGQFSVDGRITVQAIPEPGSLTLLALAGFVAGPVAVARLRRRRAG</sequence>
<dbReference type="EMBL" id="RYZH01000091">
    <property type="protein sequence ID" value="RUL81583.1"/>
    <property type="molecule type" value="Genomic_DNA"/>
</dbReference>
<gene>
    <name evidence="2" type="ORF">TsocGM_24950</name>
</gene>
<name>A0A432MC96_9BACT</name>
<accession>A0A432MC96</accession>
<comment type="caution">
    <text evidence="2">The sequence shown here is derived from an EMBL/GenBank/DDBJ whole genome shotgun (WGS) entry which is preliminary data.</text>
</comment>